<dbReference type="InterPro" id="IPR036852">
    <property type="entry name" value="Peptidase_S8/S53_dom_sf"/>
</dbReference>
<accession>A0A6P2BZR5</accession>
<dbReference type="EMBL" id="RPFW01000004">
    <property type="protein sequence ID" value="TVZ03716.1"/>
    <property type="molecule type" value="Genomic_DNA"/>
</dbReference>
<evidence type="ECO:0000313" key="2">
    <source>
        <dbReference type="EMBL" id="TVZ03716.1"/>
    </source>
</evidence>
<feature type="domain" description="Peptidase S53" evidence="1">
    <location>
        <begin position="54"/>
        <end position="387"/>
    </location>
</feature>
<evidence type="ECO:0000259" key="1">
    <source>
        <dbReference type="PROSITE" id="PS51695"/>
    </source>
</evidence>
<organism evidence="2 3">
    <name type="scientific">Trebonia kvetii</name>
    <dbReference type="NCBI Taxonomy" id="2480626"/>
    <lineage>
        <taxon>Bacteria</taxon>
        <taxon>Bacillati</taxon>
        <taxon>Actinomycetota</taxon>
        <taxon>Actinomycetes</taxon>
        <taxon>Streptosporangiales</taxon>
        <taxon>Treboniaceae</taxon>
        <taxon>Trebonia</taxon>
    </lineage>
</organism>
<dbReference type="InterPro" id="IPR030400">
    <property type="entry name" value="Sedolisin_dom"/>
</dbReference>
<comment type="caution">
    <text evidence="2">The sequence shown here is derived from an EMBL/GenBank/DDBJ whole genome shotgun (WGS) entry which is preliminary data.</text>
</comment>
<name>A0A6P2BZR5_9ACTN</name>
<dbReference type="GO" id="GO:0008240">
    <property type="term" value="F:tripeptidyl-peptidase activity"/>
    <property type="evidence" value="ECO:0007669"/>
    <property type="project" value="TreeGrafter"/>
</dbReference>
<proteinExistence type="predicted"/>
<dbReference type="Gene3D" id="3.40.50.200">
    <property type="entry name" value="Peptidase S8/S53 domain"/>
    <property type="match status" value="1"/>
</dbReference>
<dbReference type="Proteomes" id="UP000460272">
    <property type="component" value="Unassembled WGS sequence"/>
</dbReference>
<sequence length="387" mass="39591">MTSAQLPAASGASGAAASGYRSACAAPGPGQAQCFVLVAPEPAANKTSSAAAKKPAGWGAKDIEHAYRLPVSRGSRATVAVVEAFDTPKLETYLNDYRREYGLGPCTTANGCFRKVGQTGSAKHLPASGVLSGWDLEATLDVDMVSAACPRCRILVVEANGQDFDQLSAGVNTAIRLGAVAVSNSYGGRETGQDLADARGYNHPGHAIVVSTGDFGYSAASFPANLPTVTAAGGTELFKAANKRGWRETAWNTGGLGAGASGCSAYVAKPSWQHDKNCPGRTVADVSAVAFNLALYNKDWGGWVMVGGTSASSPIIGGIYGLAGNAAKIKPGYEYAHAKDLFDVVSGNNDWFFNAGGASCGKDYLCVAKPGYDAPTGLGTPNGLGAF</sequence>
<dbReference type="OrthoDB" id="151889at2"/>
<dbReference type="SUPFAM" id="SSF52743">
    <property type="entry name" value="Subtilisin-like"/>
    <property type="match status" value="1"/>
</dbReference>
<protein>
    <submittedName>
        <fullName evidence="2">Peptidase S8</fullName>
    </submittedName>
</protein>
<dbReference type="PANTHER" id="PTHR14218">
    <property type="entry name" value="PROTEASE S8 TRIPEPTIDYL PEPTIDASE I CLN2"/>
    <property type="match status" value="1"/>
</dbReference>
<dbReference type="GO" id="GO:0004252">
    <property type="term" value="F:serine-type endopeptidase activity"/>
    <property type="evidence" value="ECO:0007669"/>
    <property type="project" value="InterPro"/>
</dbReference>
<keyword evidence="3" id="KW-1185">Reference proteome</keyword>
<dbReference type="AlphaFoldDB" id="A0A6P2BZR5"/>
<gene>
    <name evidence="2" type="ORF">EAS64_24265</name>
</gene>
<dbReference type="GO" id="GO:0006508">
    <property type="term" value="P:proteolysis"/>
    <property type="evidence" value="ECO:0007669"/>
    <property type="project" value="InterPro"/>
</dbReference>
<dbReference type="PROSITE" id="PS51695">
    <property type="entry name" value="SEDOLISIN"/>
    <property type="match status" value="1"/>
</dbReference>
<evidence type="ECO:0000313" key="3">
    <source>
        <dbReference type="Proteomes" id="UP000460272"/>
    </source>
</evidence>
<dbReference type="InterPro" id="IPR050819">
    <property type="entry name" value="Tripeptidyl-peptidase_I"/>
</dbReference>
<reference evidence="2 3" key="1">
    <citation type="submission" date="2018-11" db="EMBL/GenBank/DDBJ databases">
        <title>Trebonia kvetii gen.nov., sp.nov., a novel acidophilic actinobacterium, and proposal of the new actinobacterial family Treboniaceae fam. nov.</title>
        <authorList>
            <person name="Rapoport D."/>
            <person name="Sagova-Mareckova M."/>
            <person name="Sedlacek I."/>
            <person name="Provaznik J."/>
            <person name="Kralova S."/>
            <person name="Pavlinic D."/>
            <person name="Benes V."/>
            <person name="Kopecky J."/>
        </authorList>
    </citation>
    <scope>NUCLEOTIDE SEQUENCE [LARGE SCALE GENOMIC DNA]</scope>
    <source>
        <strain evidence="2 3">15Tr583</strain>
    </source>
</reference>
<dbReference type="PANTHER" id="PTHR14218:SF15">
    <property type="entry name" value="TRIPEPTIDYL-PEPTIDASE 1"/>
    <property type="match status" value="1"/>
</dbReference>